<dbReference type="EMBL" id="FPKH01000001">
    <property type="protein sequence ID" value="SFX41079.1"/>
    <property type="molecule type" value="Genomic_DNA"/>
</dbReference>
<organism evidence="4 5">
    <name type="scientific">Janthinobacterium lividum</name>
    <dbReference type="NCBI Taxonomy" id="29581"/>
    <lineage>
        <taxon>Bacteria</taxon>
        <taxon>Pseudomonadati</taxon>
        <taxon>Pseudomonadota</taxon>
        <taxon>Betaproteobacteria</taxon>
        <taxon>Burkholderiales</taxon>
        <taxon>Oxalobacteraceae</taxon>
        <taxon>Janthinobacterium</taxon>
    </lineage>
</organism>
<dbReference type="InterPro" id="IPR029069">
    <property type="entry name" value="HotDog_dom_sf"/>
</dbReference>
<evidence type="ECO:0000256" key="1">
    <source>
        <dbReference type="ARBA" id="ARBA00008324"/>
    </source>
</evidence>
<sequence length="144" mass="15388">MEIWHAPLDLAILNAASEGTAMRHLGIEFTAFGPDWIEATMPVDHRTMQPFKLLHGGASVLLAETLGSMAANACLDSSRHVSVGQEINANHLRGVRGGHVTGRATPIHRGRTSQVWEIRITGDDGKLCCISRITMAVIDAPGAG</sequence>
<dbReference type="InterPro" id="IPR006683">
    <property type="entry name" value="Thioestr_dom"/>
</dbReference>
<gene>
    <name evidence="4" type="ORF">SAMN03097694_2024</name>
</gene>
<dbReference type="InterPro" id="IPR003736">
    <property type="entry name" value="PAAI_dom"/>
</dbReference>
<evidence type="ECO:0000259" key="3">
    <source>
        <dbReference type="Pfam" id="PF03061"/>
    </source>
</evidence>
<name>A0A377RR48_9BURK</name>
<dbReference type="AlphaFoldDB" id="A0A377RR48"/>
<feature type="domain" description="Thioesterase" evidence="3">
    <location>
        <begin position="52"/>
        <end position="129"/>
    </location>
</feature>
<proteinExistence type="inferred from homology"/>
<dbReference type="SUPFAM" id="SSF54637">
    <property type="entry name" value="Thioesterase/thiol ester dehydrase-isomerase"/>
    <property type="match status" value="1"/>
</dbReference>
<keyword evidence="2" id="KW-0378">Hydrolase</keyword>
<reference evidence="4 5" key="1">
    <citation type="submission" date="2016-11" db="EMBL/GenBank/DDBJ databases">
        <authorList>
            <person name="Varghese N."/>
            <person name="Submissions S."/>
        </authorList>
    </citation>
    <scope>NUCLEOTIDE SEQUENCE [LARGE SCALE GENOMIC DNA]</scope>
    <source>
        <strain evidence="4 5">NFR18</strain>
    </source>
</reference>
<dbReference type="GO" id="GO:0005829">
    <property type="term" value="C:cytosol"/>
    <property type="evidence" value="ECO:0007669"/>
    <property type="project" value="TreeGrafter"/>
</dbReference>
<dbReference type="NCBIfam" id="TIGR00369">
    <property type="entry name" value="unchar_dom_1"/>
    <property type="match status" value="1"/>
</dbReference>
<comment type="similarity">
    <text evidence="1">Belongs to the thioesterase PaaI family.</text>
</comment>
<evidence type="ECO:0000313" key="5">
    <source>
        <dbReference type="Proteomes" id="UP000182489"/>
    </source>
</evidence>
<accession>A0A377RR48</accession>
<dbReference type="Pfam" id="PF03061">
    <property type="entry name" value="4HBT"/>
    <property type="match status" value="1"/>
</dbReference>
<dbReference type="Proteomes" id="UP000182489">
    <property type="component" value="Unassembled WGS sequence"/>
</dbReference>
<dbReference type="RefSeq" id="WP_072453709.1">
    <property type="nucleotide sequence ID" value="NZ_FPKH01000001.1"/>
</dbReference>
<dbReference type="PANTHER" id="PTHR43240">
    <property type="entry name" value="1,4-DIHYDROXY-2-NAPHTHOYL-COA THIOESTERASE 1"/>
    <property type="match status" value="1"/>
</dbReference>
<evidence type="ECO:0000313" key="4">
    <source>
        <dbReference type="EMBL" id="SFX41079.1"/>
    </source>
</evidence>
<dbReference type="CDD" id="cd03443">
    <property type="entry name" value="PaaI_thioesterase"/>
    <property type="match status" value="1"/>
</dbReference>
<evidence type="ECO:0000256" key="2">
    <source>
        <dbReference type="ARBA" id="ARBA00022801"/>
    </source>
</evidence>
<dbReference type="Gene3D" id="3.10.129.10">
    <property type="entry name" value="Hotdog Thioesterase"/>
    <property type="match status" value="1"/>
</dbReference>
<dbReference type="PANTHER" id="PTHR43240:SF5">
    <property type="entry name" value="1,4-DIHYDROXY-2-NAPHTHOYL-COA THIOESTERASE 1"/>
    <property type="match status" value="1"/>
</dbReference>
<dbReference type="GO" id="GO:0061522">
    <property type="term" value="F:1,4-dihydroxy-2-naphthoyl-CoA thioesterase activity"/>
    <property type="evidence" value="ECO:0007669"/>
    <property type="project" value="TreeGrafter"/>
</dbReference>
<comment type="caution">
    <text evidence="4">The sequence shown here is derived from an EMBL/GenBank/DDBJ whole genome shotgun (WGS) entry which is preliminary data.</text>
</comment>
<protein>
    <submittedName>
        <fullName evidence="4">Thioesterase superfamily protein</fullName>
    </submittedName>
</protein>